<dbReference type="PROSITE" id="PS50297">
    <property type="entry name" value="ANK_REP_REGION"/>
    <property type="match status" value="5"/>
</dbReference>
<feature type="repeat" description="ANK" evidence="3">
    <location>
        <begin position="1040"/>
        <end position="1072"/>
    </location>
</feature>
<name>D8LTT1_ECTSI</name>
<feature type="compositionally biased region" description="Polar residues" evidence="4">
    <location>
        <begin position="322"/>
        <end position="331"/>
    </location>
</feature>
<dbReference type="Pfam" id="PF12796">
    <property type="entry name" value="Ank_2"/>
    <property type="match status" value="3"/>
</dbReference>
<evidence type="ECO:0000256" key="2">
    <source>
        <dbReference type="ARBA" id="ARBA00023043"/>
    </source>
</evidence>
<dbReference type="Proteomes" id="UP000002630">
    <property type="component" value="Linkage Group LG07"/>
</dbReference>
<keyword evidence="2 3" id="KW-0040">ANK repeat</keyword>
<dbReference type="Gene3D" id="1.25.40.20">
    <property type="entry name" value="Ankyrin repeat-containing domain"/>
    <property type="match status" value="3"/>
</dbReference>
<feature type="region of interest" description="Disordered" evidence="4">
    <location>
        <begin position="1"/>
        <end position="181"/>
    </location>
</feature>
<keyword evidence="1" id="KW-0677">Repeat</keyword>
<feature type="compositionally biased region" description="Polar residues" evidence="4">
    <location>
        <begin position="45"/>
        <end position="54"/>
    </location>
</feature>
<evidence type="ECO:0000256" key="4">
    <source>
        <dbReference type="SAM" id="MobiDB-lite"/>
    </source>
</evidence>
<feature type="compositionally biased region" description="Low complexity" evidence="4">
    <location>
        <begin position="106"/>
        <end position="121"/>
    </location>
</feature>
<feature type="compositionally biased region" description="Low complexity" evidence="4">
    <location>
        <begin position="587"/>
        <end position="600"/>
    </location>
</feature>
<dbReference type="EMBL" id="FN649732">
    <property type="protein sequence ID" value="CBN73978.1"/>
    <property type="molecule type" value="Genomic_DNA"/>
</dbReference>
<feature type="repeat" description="ANK" evidence="3">
    <location>
        <begin position="811"/>
        <end position="843"/>
    </location>
</feature>
<dbReference type="OrthoDB" id="59416at2759"/>
<feature type="compositionally biased region" description="Basic and acidic residues" evidence="4">
    <location>
        <begin position="414"/>
        <end position="439"/>
    </location>
</feature>
<evidence type="ECO:0000256" key="3">
    <source>
        <dbReference type="PROSITE-ProRule" id="PRU00023"/>
    </source>
</evidence>
<feature type="compositionally biased region" description="Basic residues" evidence="4">
    <location>
        <begin position="63"/>
        <end position="76"/>
    </location>
</feature>
<dbReference type="InterPro" id="IPR036770">
    <property type="entry name" value="Ankyrin_rpt-contain_sf"/>
</dbReference>
<feature type="compositionally biased region" description="Gly residues" evidence="4">
    <location>
        <begin position="471"/>
        <end position="481"/>
    </location>
</feature>
<feature type="compositionally biased region" description="Acidic residues" evidence="4">
    <location>
        <begin position="532"/>
        <end position="548"/>
    </location>
</feature>
<dbReference type="PANTHER" id="PTHR24173">
    <property type="entry name" value="ANKYRIN REPEAT CONTAINING"/>
    <property type="match status" value="1"/>
</dbReference>
<dbReference type="InterPro" id="IPR002110">
    <property type="entry name" value="Ankyrin_rpt"/>
</dbReference>
<dbReference type="PROSITE" id="PS50088">
    <property type="entry name" value="ANK_REPEAT"/>
    <property type="match status" value="5"/>
</dbReference>
<evidence type="ECO:0000313" key="6">
    <source>
        <dbReference type="Proteomes" id="UP000002630"/>
    </source>
</evidence>
<dbReference type="SMART" id="SM00248">
    <property type="entry name" value="ANK"/>
    <property type="match status" value="8"/>
</dbReference>
<dbReference type="AlphaFoldDB" id="D8LTT1"/>
<sequence>MASSANHKIGGRRQERARQRPGPLATATSPPGAGGQEATATAQGRSSDQPRVSTGQQEEQPQQRKKRNRPKKKRGKGGGGGVAALVEGALAAPTESRVDTTKKQIQRQQKTQPPKPQLQQQEGEQYQHRNGEQQLRQHQGRLPSDEQAQRPQQAIPPADHGVGRTVATGPATTNCCTHDSRSRLEEKSIVAGSGGVTVETRNTAAKKIPEDDVVAVDSKGKAIEKDMKAKDSTAGGIAPFESSWTTAPARVDITHDPITPTLSKGPGCSTTDDSSLAEPEEINGSERSFQDFQDGEEPNPQPGEPDPVTCPSDIRSELPTKLSEQAQQTIRATAAVHPPVVNSEGGCQEGGLQNSASAPGGLLTGVGGSLGAAEDSKGDLDGNRTVADGRTVMDPSLEALSTKAPDVVKSGAAEGRKPVTDVVGGKHEDDGKSGEHGDGRTMVAEQEDDDTLPNVMPRQHVTCQGERLNQGAGGKGRGGHGSTEDKEPGAVKSNGALPVLPTEQRRVRFAIEEPNDALGIGERDLGSVHSEQEEEEEEEEEVEDEVGEDTLLLPQVIPAADPTKDQTVPQHNQRDTRDDDQRKKTTAAETEATKTQKQQQPECTLEKDLMVNKSAADLGTDDVDDESSALLDPSPITATRTVPCASRSKANVPANIEVDRAAEDEYSSSASSRGGPAAAGVRSTSSDVAATPAAPLSKPAPSALSGTTPAVFNYYELPPIPDEANKRGDWQQQQQKQQQQPTTLGDIWTAVRRGDATGVRAKLAAGATIDEADSEGRTPLMVACASGDTEMASLLVNGVSPPSSVAARTIEGWTPLMIASGGGRLGVVKVLLQAGAALHDRDDEFGSNSFMWACGGGHAEVVRVMLANGAKDLLHSTNSDMWTPLMVACDAGSLATVQVLVEAGADLASFNNENLTALDIAADRNHLLVECYLRTEGAVTSDQFWSAADAGDAATISKLLRGNGHLVTSLDKDGRTALLRSCIGGHLEVARLLVEAGADVDFQDSSGTSPLGVAAVLGNKELTRYLVQIGGARLTLKNKVGWTPLMQAVVKGDLVMTRYLVDRGAAVNDGSPAGESVLDMARRFSGPELQRYLAAKAGEYVLPAAKDENVTRVKVKAWSRRESTRLALVIDGSEKGGFSSLEVKRKIVQVNDGERGLFRFW</sequence>
<protein>
    <submittedName>
        <fullName evidence="5">Ankyrin repeat protein</fullName>
    </submittedName>
</protein>
<dbReference type="PANTHER" id="PTHR24173:SF40">
    <property type="entry name" value="AGAP006757-PA"/>
    <property type="match status" value="1"/>
</dbReference>
<feature type="region of interest" description="Disordered" evidence="4">
    <location>
        <begin position="230"/>
        <end position="746"/>
    </location>
</feature>
<keyword evidence="6" id="KW-1185">Reference proteome</keyword>
<dbReference type="Pfam" id="PF00023">
    <property type="entry name" value="Ank"/>
    <property type="match status" value="1"/>
</dbReference>
<feature type="compositionally biased region" description="Low complexity" evidence="4">
    <location>
        <begin position="667"/>
        <end position="705"/>
    </location>
</feature>
<gene>
    <name evidence="5" type="ORF">Esi_0009_0148</name>
</gene>
<dbReference type="PRINTS" id="PR01415">
    <property type="entry name" value="ANKYRIN"/>
</dbReference>
<evidence type="ECO:0000313" key="5">
    <source>
        <dbReference type="EMBL" id="CBN73978.1"/>
    </source>
</evidence>
<dbReference type="SUPFAM" id="SSF48403">
    <property type="entry name" value="Ankyrin repeat"/>
    <property type="match status" value="1"/>
</dbReference>
<dbReference type="eggNOG" id="KOG0504">
    <property type="taxonomic scope" value="Eukaryota"/>
</dbReference>
<feature type="compositionally biased region" description="Low complexity" evidence="4">
    <location>
        <begin position="149"/>
        <end position="158"/>
    </location>
</feature>
<feature type="repeat" description="ANK" evidence="3">
    <location>
        <begin position="775"/>
        <end position="797"/>
    </location>
</feature>
<feature type="compositionally biased region" description="Low complexity" evidence="4">
    <location>
        <begin position="731"/>
        <end position="740"/>
    </location>
</feature>
<proteinExistence type="predicted"/>
<dbReference type="InParanoid" id="D8LTT1"/>
<organism evidence="5 6">
    <name type="scientific">Ectocarpus siliculosus</name>
    <name type="common">Brown alga</name>
    <name type="synonym">Conferva siliculosa</name>
    <dbReference type="NCBI Taxonomy" id="2880"/>
    <lineage>
        <taxon>Eukaryota</taxon>
        <taxon>Sar</taxon>
        <taxon>Stramenopiles</taxon>
        <taxon>Ochrophyta</taxon>
        <taxon>PX clade</taxon>
        <taxon>Phaeophyceae</taxon>
        <taxon>Ectocarpales</taxon>
        <taxon>Ectocarpaceae</taxon>
        <taxon>Ectocarpus</taxon>
    </lineage>
</organism>
<reference evidence="5 6" key="1">
    <citation type="journal article" date="2010" name="Nature">
        <title>The Ectocarpus genome and the independent evolution of multicellularity in brown algae.</title>
        <authorList>
            <person name="Cock J.M."/>
            <person name="Sterck L."/>
            <person name="Rouze P."/>
            <person name="Scornet D."/>
            <person name="Allen A.E."/>
            <person name="Amoutzias G."/>
            <person name="Anthouard V."/>
            <person name="Artiguenave F."/>
            <person name="Aury J.M."/>
            <person name="Badger J.H."/>
            <person name="Beszteri B."/>
            <person name="Billiau K."/>
            <person name="Bonnet E."/>
            <person name="Bothwell J.H."/>
            <person name="Bowler C."/>
            <person name="Boyen C."/>
            <person name="Brownlee C."/>
            <person name="Carrano C.J."/>
            <person name="Charrier B."/>
            <person name="Cho G.Y."/>
            <person name="Coelho S.M."/>
            <person name="Collen J."/>
            <person name="Corre E."/>
            <person name="Da Silva C."/>
            <person name="Delage L."/>
            <person name="Delaroque N."/>
            <person name="Dittami S.M."/>
            <person name="Doulbeau S."/>
            <person name="Elias M."/>
            <person name="Farnham G."/>
            <person name="Gachon C.M."/>
            <person name="Gschloessl B."/>
            <person name="Heesch S."/>
            <person name="Jabbari K."/>
            <person name="Jubin C."/>
            <person name="Kawai H."/>
            <person name="Kimura K."/>
            <person name="Kloareg B."/>
            <person name="Kupper F.C."/>
            <person name="Lang D."/>
            <person name="Le Bail A."/>
            <person name="Leblanc C."/>
            <person name="Lerouge P."/>
            <person name="Lohr M."/>
            <person name="Lopez P.J."/>
            <person name="Martens C."/>
            <person name="Maumus F."/>
            <person name="Michel G."/>
            <person name="Miranda-Saavedra D."/>
            <person name="Morales J."/>
            <person name="Moreau H."/>
            <person name="Motomura T."/>
            <person name="Nagasato C."/>
            <person name="Napoli C.A."/>
            <person name="Nelson D.R."/>
            <person name="Nyvall-Collen P."/>
            <person name="Peters A.F."/>
            <person name="Pommier C."/>
            <person name="Potin P."/>
            <person name="Poulain J."/>
            <person name="Quesneville H."/>
            <person name="Read B."/>
            <person name="Rensing S.A."/>
            <person name="Ritter A."/>
            <person name="Rousvoal S."/>
            <person name="Samanta M."/>
            <person name="Samson G."/>
            <person name="Schroeder D.C."/>
            <person name="Segurens B."/>
            <person name="Strittmatter M."/>
            <person name="Tonon T."/>
            <person name="Tregear J.W."/>
            <person name="Valentin K."/>
            <person name="von Dassow P."/>
            <person name="Yamagishi T."/>
            <person name="Van de Peer Y."/>
            <person name="Wincker P."/>
        </authorList>
    </citation>
    <scope>NUCLEOTIDE SEQUENCE [LARGE SCALE GENOMIC DNA]</scope>
    <source>
        <strain evidence="6">Ec32 / CCAP1310/4</strain>
    </source>
</reference>
<feature type="compositionally biased region" description="Basic and acidic residues" evidence="4">
    <location>
        <begin position="572"/>
        <end position="583"/>
    </location>
</feature>
<dbReference type="EMBL" id="FN649137">
    <property type="protein sequence ID" value="CBN73978.1"/>
    <property type="molecule type" value="Genomic_DNA"/>
</dbReference>
<feature type="repeat" description="ANK" evidence="3">
    <location>
        <begin position="973"/>
        <end position="1005"/>
    </location>
</feature>
<dbReference type="OMA" id="PIWGPDP"/>
<accession>D8LTT1</accession>
<feature type="repeat" description="ANK" evidence="3">
    <location>
        <begin position="880"/>
        <end position="912"/>
    </location>
</feature>
<evidence type="ECO:0000256" key="1">
    <source>
        <dbReference type="ARBA" id="ARBA00022737"/>
    </source>
</evidence>